<dbReference type="InterPro" id="IPR011051">
    <property type="entry name" value="RmlC_Cupin_sf"/>
</dbReference>
<dbReference type="PANTHER" id="PTHR36114">
    <property type="entry name" value="16.7 KDA PROTEIN IN WHIE LOCUS"/>
    <property type="match status" value="1"/>
</dbReference>
<comment type="caution">
    <text evidence="2">The sequence shown here is derived from an EMBL/GenBank/DDBJ whole genome shotgun (WGS) entry which is preliminary data.</text>
</comment>
<dbReference type="InterPro" id="IPR013096">
    <property type="entry name" value="Cupin_2"/>
</dbReference>
<feature type="domain" description="Cupin type-2" evidence="1">
    <location>
        <begin position="39"/>
        <end position="93"/>
    </location>
</feature>
<dbReference type="EMBL" id="JBDKWZ010000014">
    <property type="protein sequence ID" value="MEN7550491.1"/>
    <property type="molecule type" value="Genomic_DNA"/>
</dbReference>
<protein>
    <submittedName>
        <fullName evidence="2">Cupin domain-containing protein</fullName>
    </submittedName>
</protein>
<dbReference type="SUPFAM" id="SSF51182">
    <property type="entry name" value="RmlC-like cupins"/>
    <property type="match status" value="1"/>
</dbReference>
<keyword evidence="3" id="KW-1185">Reference proteome</keyword>
<organism evidence="2 3">
    <name type="scientific">Rapidithrix thailandica</name>
    <dbReference type="NCBI Taxonomy" id="413964"/>
    <lineage>
        <taxon>Bacteria</taxon>
        <taxon>Pseudomonadati</taxon>
        <taxon>Bacteroidota</taxon>
        <taxon>Cytophagia</taxon>
        <taxon>Cytophagales</taxon>
        <taxon>Flammeovirgaceae</taxon>
        <taxon>Rapidithrix</taxon>
    </lineage>
</organism>
<evidence type="ECO:0000313" key="3">
    <source>
        <dbReference type="Proteomes" id="UP001403385"/>
    </source>
</evidence>
<dbReference type="PANTHER" id="PTHR36114:SF1">
    <property type="entry name" value="16.7 KDA PROTEIN IN WHIE LOCUS"/>
    <property type="match status" value="1"/>
</dbReference>
<dbReference type="Pfam" id="PF07883">
    <property type="entry name" value="Cupin_2"/>
    <property type="match status" value="1"/>
</dbReference>
<dbReference type="RefSeq" id="WP_346823273.1">
    <property type="nucleotide sequence ID" value="NZ_JBDKWZ010000014.1"/>
</dbReference>
<dbReference type="CDD" id="cd02226">
    <property type="entry name" value="cupin_YdbB-like"/>
    <property type="match status" value="1"/>
</dbReference>
<dbReference type="Proteomes" id="UP001403385">
    <property type="component" value="Unassembled WGS sequence"/>
</dbReference>
<dbReference type="InterPro" id="IPR052044">
    <property type="entry name" value="PKS_Associated_Protein"/>
</dbReference>
<name>A0AAW9SII3_9BACT</name>
<reference evidence="2 3" key="1">
    <citation type="submission" date="2024-04" db="EMBL/GenBank/DDBJ databases">
        <title>Novel genus in family Flammeovirgaceae.</title>
        <authorList>
            <person name="Nguyen T.H."/>
            <person name="Vuong T.Q."/>
            <person name="Le H."/>
            <person name="Kim S.-G."/>
        </authorList>
    </citation>
    <scope>NUCLEOTIDE SEQUENCE [LARGE SCALE GENOMIC DNA]</scope>
    <source>
        <strain evidence="2 3">JCM 23209</strain>
    </source>
</reference>
<proteinExistence type="predicted"/>
<dbReference type="InterPro" id="IPR014710">
    <property type="entry name" value="RmlC-like_jellyroll"/>
</dbReference>
<evidence type="ECO:0000313" key="2">
    <source>
        <dbReference type="EMBL" id="MEN7550491.1"/>
    </source>
</evidence>
<evidence type="ECO:0000259" key="1">
    <source>
        <dbReference type="Pfam" id="PF07883"/>
    </source>
</evidence>
<dbReference type="AlphaFoldDB" id="A0AAW9SII3"/>
<gene>
    <name evidence="2" type="ORF">AAG747_21405</name>
</gene>
<accession>A0AAW9SII3</accession>
<dbReference type="Gene3D" id="2.60.120.10">
    <property type="entry name" value="Jelly Rolls"/>
    <property type="match status" value="1"/>
</dbReference>
<sequence>MTIDKINIKSQLDSMKDLWAFKNIGKVNNHSVRLIKMKGEYEMHKHDNGDKMFFVVEGTLFLEFNNHKTLEINEGEFIKVPKGFEHKPYSQDEVSLMVFEPES</sequence>